<feature type="compositionally biased region" description="Basic residues" evidence="1">
    <location>
        <begin position="117"/>
        <end position="134"/>
    </location>
</feature>
<reference evidence="2" key="1">
    <citation type="submission" date="2020-06" db="EMBL/GenBank/DDBJ databases">
        <authorList>
            <consortium name="Plant Systems Biology data submission"/>
        </authorList>
    </citation>
    <scope>NUCLEOTIDE SEQUENCE</scope>
    <source>
        <strain evidence="2">D6</strain>
    </source>
</reference>
<gene>
    <name evidence="2" type="ORF">SEMRO_21_G014770.1</name>
</gene>
<dbReference type="Proteomes" id="UP001153069">
    <property type="component" value="Unassembled WGS sequence"/>
</dbReference>
<feature type="region of interest" description="Disordered" evidence="1">
    <location>
        <begin position="24"/>
        <end position="226"/>
    </location>
</feature>
<feature type="compositionally biased region" description="Acidic residues" evidence="1">
    <location>
        <begin position="138"/>
        <end position="155"/>
    </location>
</feature>
<dbReference type="AlphaFoldDB" id="A0A9N8H380"/>
<name>A0A9N8H380_9STRA</name>
<organism evidence="2 3">
    <name type="scientific">Seminavis robusta</name>
    <dbReference type="NCBI Taxonomy" id="568900"/>
    <lineage>
        <taxon>Eukaryota</taxon>
        <taxon>Sar</taxon>
        <taxon>Stramenopiles</taxon>
        <taxon>Ochrophyta</taxon>
        <taxon>Bacillariophyta</taxon>
        <taxon>Bacillariophyceae</taxon>
        <taxon>Bacillariophycidae</taxon>
        <taxon>Naviculales</taxon>
        <taxon>Naviculaceae</taxon>
        <taxon>Seminavis</taxon>
    </lineage>
</organism>
<feature type="compositionally biased region" description="Basic residues" evidence="1">
    <location>
        <begin position="48"/>
        <end position="61"/>
    </location>
</feature>
<feature type="compositionally biased region" description="Acidic residues" evidence="1">
    <location>
        <begin position="102"/>
        <end position="114"/>
    </location>
</feature>
<dbReference type="EMBL" id="CAICTM010000021">
    <property type="protein sequence ID" value="CAB9497530.1"/>
    <property type="molecule type" value="Genomic_DNA"/>
</dbReference>
<feature type="region of interest" description="Disordered" evidence="1">
    <location>
        <begin position="243"/>
        <end position="285"/>
    </location>
</feature>
<sequence>MDPRRNSFLNLIVSVETGKDIELEQLGADLDGSGNNQQQQEEGDDNAHHHHKKEKKKKKKDKYAAEGIEPIAEEPDAAADQEEGEVKVKKKKKKHKQAAEDAIIEEQDAAEEEEGAKKKKKKDKKKKDKKKKKKKEEGGDDDAESDLELDSDDDLSLGSVPMSSSSEDDDDDDQDEMATSLPTQKDLSKGVSNRALVADGRFQKVPGFQRSNTNPNAGQHINSKRRNTLGAALKGFQIDVKSLQQAADDQDHSDSGLDQMTGLKSNLPALSVSGVKASKPSAARRQTTAFDSFLKDSSLSENNVFEDESQKDH</sequence>
<evidence type="ECO:0000313" key="3">
    <source>
        <dbReference type="Proteomes" id="UP001153069"/>
    </source>
</evidence>
<evidence type="ECO:0000256" key="1">
    <source>
        <dbReference type="SAM" id="MobiDB-lite"/>
    </source>
</evidence>
<comment type="caution">
    <text evidence="2">The sequence shown here is derived from an EMBL/GenBank/DDBJ whole genome shotgun (WGS) entry which is preliminary data.</text>
</comment>
<evidence type="ECO:0000313" key="2">
    <source>
        <dbReference type="EMBL" id="CAB9497530.1"/>
    </source>
</evidence>
<keyword evidence="3" id="KW-1185">Reference proteome</keyword>
<feature type="compositionally biased region" description="Acidic residues" evidence="1">
    <location>
        <begin position="166"/>
        <end position="176"/>
    </location>
</feature>
<feature type="compositionally biased region" description="Low complexity" evidence="1">
    <location>
        <begin position="31"/>
        <end position="40"/>
    </location>
</feature>
<feature type="compositionally biased region" description="Low complexity" evidence="1">
    <location>
        <begin position="156"/>
        <end position="165"/>
    </location>
</feature>
<protein>
    <submittedName>
        <fullName evidence="2">Uncharacterized protein</fullName>
    </submittedName>
</protein>
<accession>A0A9N8H380</accession>
<feature type="compositionally biased region" description="Polar residues" evidence="1">
    <location>
        <begin position="209"/>
        <end position="221"/>
    </location>
</feature>
<feature type="compositionally biased region" description="Acidic residues" evidence="1">
    <location>
        <begin position="71"/>
        <end position="83"/>
    </location>
</feature>
<proteinExistence type="predicted"/>